<dbReference type="InterPro" id="IPR029058">
    <property type="entry name" value="AB_hydrolase_fold"/>
</dbReference>
<evidence type="ECO:0000256" key="1">
    <source>
        <dbReference type="SAM" id="SignalP"/>
    </source>
</evidence>
<dbReference type="PANTHER" id="PTHR48098">
    <property type="entry name" value="ENTEROCHELIN ESTERASE-RELATED"/>
    <property type="match status" value="1"/>
</dbReference>
<keyword evidence="3" id="KW-1185">Reference proteome</keyword>
<dbReference type="AlphaFoldDB" id="A0A7G5FCK6"/>
<reference evidence="2 3" key="1">
    <citation type="submission" date="2020-07" db="EMBL/GenBank/DDBJ databases">
        <title>non toxigenic Corynebacterium sp. nov from a clinical source.</title>
        <authorList>
            <person name="Bernier A.-M."/>
            <person name="Bernard K."/>
        </authorList>
    </citation>
    <scope>NUCLEOTIDE SEQUENCE [LARGE SCALE GENOMIC DNA]</scope>
    <source>
        <strain evidence="3">NML 93-0612</strain>
    </source>
</reference>
<dbReference type="GO" id="GO:0016747">
    <property type="term" value="F:acyltransferase activity, transferring groups other than amino-acyl groups"/>
    <property type="evidence" value="ECO:0007669"/>
    <property type="project" value="TreeGrafter"/>
</dbReference>
<dbReference type="InterPro" id="IPR050583">
    <property type="entry name" value="Mycobacterial_A85_antigen"/>
</dbReference>
<dbReference type="SUPFAM" id="SSF53474">
    <property type="entry name" value="alpha/beta-Hydrolases"/>
    <property type="match status" value="1"/>
</dbReference>
<dbReference type="PANTHER" id="PTHR48098:SF1">
    <property type="entry name" value="DIACYLGLYCEROL ACYLTRANSFERASE_MYCOLYLTRANSFERASE AG85A"/>
    <property type="match status" value="1"/>
</dbReference>
<organism evidence="2 3">
    <name type="scientific">Corynebacterium hindlerae</name>
    <dbReference type="NCBI Taxonomy" id="699041"/>
    <lineage>
        <taxon>Bacteria</taxon>
        <taxon>Bacillati</taxon>
        <taxon>Actinomycetota</taxon>
        <taxon>Actinomycetes</taxon>
        <taxon>Mycobacteriales</taxon>
        <taxon>Corynebacteriaceae</taxon>
        <taxon>Corynebacterium</taxon>
    </lineage>
</organism>
<keyword evidence="1" id="KW-0732">Signal</keyword>
<protein>
    <submittedName>
        <fullName evidence="2">Esterase family protein</fullName>
    </submittedName>
</protein>
<dbReference type="InterPro" id="IPR000801">
    <property type="entry name" value="Esterase-like"/>
</dbReference>
<dbReference type="Gene3D" id="3.40.50.1820">
    <property type="entry name" value="alpha/beta hydrolase"/>
    <property type="match status" value="1"/>
</dbReference>
<sequence length="343" mass="36730">MHTSNISHSRNMWARIIVAAITALALALALAPTAQADNRGWLRPGCSWAPQGNFIQACEVWSASNGRNMLVYIQASSAGGNGGLYLLDGAQVGERDSNWASHSTTPADYVNENVTLVMPAGGAGQFYSDWAAPATSSLSSEPQRPMWETFLAYELPGYLQQHFGVSPQRNAIAGVSMGAIPALTLAAHHPDQFRQAHAISGFIDPAMATHVGMIAGFSVAMLINSGAFIWDWWSWNPVEASARALHADPVANAAQLRDGGVNVHVWSGNSLPGTGETYPGPLGANAIAIHGETLINMSTESFTNKARNQGLHVNRHFGAGLHTWQPWGRYMNDHKGDVLWAVG</sequence>
<proteinExistence type="predicted"/>
<dbReference type="RefSeq" id="WP_182385156.1">
    <property type="nucleotide sequence ID" value="NZ_CP059833.1"/>
</dbReference>
<gene>
    <name evidence="2" type="ORF">HW450_08170</name>
</gene>
<feature type="signal peptide" evidence="1">
    <location>
        <begin position="1"/>
        <end position="36"/>
    </location>
</feature>
<dbReference type="EMBL" id="CP059833">
    <property type="protein sequence ID" value="QMV84347.1"/>
    <property type="molecule type" value="Genomic_DNA"/>
</dbReference>
<name>A0A7G5FCK6_9CORY</name>
<feature type="chain" id="PRO_5029016264" evidence="1">
    <location>
        <begin position="37"/>
        <end position="343"/>
    </location>
</feature>
<dbReference type="Pfam" id="PF00756">
    <property type="entry name" value="Esterase"/>
    <property type="match status" value="1"/>
</dbReference>
<evidence type="ECO:0000313" key="3">
    <source>
        <dbReference type="Proteomes" id="UP000515570"/>
    </source>
</evidence>
<dbReference type="Proteomes" id="UP000515570">
    <property type="component" value="Chromosome"/>
</dbReference>
<evidence type="ECO:0000313" key="2">
    <source>
        <dbReference type="EMBL" id="QMV84347.1"/>
    </source>
</evidence>
<accession>A0A7G5FCK6</accession>